<evidence type="ECO:0000313" key="2">
    <source>
        <dbReference type="EMBL" id="JAG28564.1"/>
    </source>
</evidence>
<dbReference type="Gene3D" id="3.30.710.10">
    <property type="entry name" value="Potassium Channel Kv1.1, Chain A"/>
    <property type="match status" value="1"/>
</dbReference>
<evidence type="ECO:0000259" key="1">
    <source>
        <dbReference type="Pfam" id="PF01466"/>
    </source>
</evidence>
<dbReference type="GO" id="GO:0006511">
    <property type="term" value="P:ubiquitin-dependent protein catabolic process"/>
    <property type="evidence" value="ECO:0007669"/>
    <property type="project" value="InterPro"/>
</dbReference>
<feature type="non-terminal residue" evidence="2">
    <location>
        <position position="1"/>
    </location>
</feature>
<reference evidence="2" key="2">
    <citation type="submission" date="2014-07" db="EMBL/GenBank/DDBJ databases">
        <authorList>
            <person name="Hull J."/>
        </authorList>
    </citation>
    <scope>NUCLEOTIDE SEQUENCE</scope>
</reference>
<protein>
    <submittedName>
        <fullName evidence="2">SKP1-like protein 13</fullName>
    </submittedName>
</protein>
<dbReference type="Pfam" id="PF01466">
    <property type="entry name" value="Skp1"/>
    <property type="match status" value="1"/>
</dbReference>
<gene>
    <name evidence="2" type="primary">ASK13</name>
    <name evidence="2" type="ORF">CM83_11455</name>
</gene>
<feature type="domain" description="SKP1 component dimerisation" evidence="1">
    <location>
        <begin position="183"/>
        <end position="208"/>
    </location>
</feature>
<dbReference type="InterPro" id="IPR011333">
    <property type="entry name" value="SKP1/BTB/POZ_sf"/>
</dbReference>
<dbReference type="EMBL" id="GBHO01015040">
    <property type="protein sequence ID" value="JAG28564.1"/>
    <property type="molecule type" value="Transcribed_RNA"/>
</dbReference>
<name>A0A0A9Y8T3_LYGHE</name>
<dbReference type="InterPro" id="IPR036296">
    <property type="entry name" value="SKP1-like_dim_sf"/>
</dbReference>
<dbReference type="AlphaFoldDB" id="A0A0A9Y8T3"/>
<proteinExistence type="predicted"/>
<dbReference type="SUPFAM" id="SSF81382">
    <property type="entry name" value="Skp1 dimerisation domain-like"/>
    <property type="match status" value="1"/>
</dbReference>
<accession>A0A0A9Y8T3</accession>
<organism evidence="2">
    <name type="scientific">Lygus hesperus</name>
    <name type="common">Western plant bug</name>
    <dbReference type="NCBI Taxonomy" id="30085"/>
    <lineage>
        <taxon>Eukaryota</taxon>
        <taxon>Metazoa</taxon>
        <taxon>Ecdysozoa</taxon>
        <taxon>Arthropoda</taxon>
        <taxon>Hexapoda</taxon>
        <taxon>Insecta</taxon>
        <taxon>Pterygota</taxon>
        <taxon>Neoptera</taxon>
        <taxon>Paraneoptera</taxon>
        <taxon>Hemiptera</taxon>
        <taxon>Heteroptera</taxon>
        <taxon>Panheteroptera</taxon>
        <taxon>Cimicomorpha</taxon>
        <taxon>Miridae</taxon>
        <taxon>Mirini</taxon>
        <taxon>Lygus</taxon>
    </lineage>
</organism>
<sequence length="209" mass="23805">LKVKKLRQTTILGYAMSQPFTIINTNTQKQFTVSKDYVIISTLIKKQLELDPSFDYIEIETTDYAIETVVDYMNHHQVCIDCTHTCSDYLTCDNYHHLAPCTHVYLRTCVPTHMCSNRGTTISTIPQGREKAHPEMPLLSRVMRDVCVDPYDAILVDRLSESPGGFSNLYTVTYLAHTLQINTLLYLTCAKIASLIKGQPLDQIRQILL</sequence>
<reference evidence="2" key="1">
    <citation type="journal article" date="2014" name="PLoS ONE">
        <title>Transcriptome-Based Identification of ABC Transporters in the Western Tarnished Plant Bug Lygus hesperus.</title>
        <authorList>
            <person name="Hull J.J."/>
            <person name="Chaney K."/>
            <person name="Geib S.M."/>
            <person name="Fabrick J.A."/>
            <person name="Brent C.S."/>
            <person name="Walsh D."/>
            <person name="Lavine L.C."/>
        </authorList>
    </citation>
    <scope>NUCLEOTIDE SEQUENCE</scope>
</reference>
<dbReference type="InterPro" id="IPR016072">
    <property type="entry name" value="Skp1_comp_dimer"/>
</dbReference>